<dbReference type="OMA" id="VANREIC"/>
<dbReference type="InterPro" id="IPR050160">
    <property type="entry name" value="MHC/Immunoglobulin"/>
</dbReference>
<protein>
    <recommendedName>
        <fullName evidence="14">Ig-like domain-containing protein</fullName>
    </recommendedName>
</protein>
<dbReference type="InterPro" id="IPR007110">
    <property type="entry name" value="Ig-like_dom"/>
</dbReference>
<evidence type="ECO:0000256" key="5">
    <source>
        <dbReference type="ARBA" id="ARBA00022859"/>
    </source>
</evidence>
<evidence type="ECO:0000259" key="14">
    <source>
        <dbReference type="PROSITE" id="PS50835"/>
    </source>
</evidence>
<evidence type="ECO:0000256" key="1">
    <source>
        <dbReference type="ARBA" id="ARBA00004479"/>
    </source>
</evidence>
<dbReference type="SUPFAM" id="SSF48726">
    <property type="entry name" value="Immunoglobulin"/>
    <property type="match status" value="1"/>
</dbReference>
<dbReference type="InterPro" id="IPR036179">
    <property type="entry name" value="Ig-like_dom_sf"/>
</dbReference>
<dbReference type="CDD" id="cd05767">
    <property type="entry name" value="IgC1_MHC_II_alpha"/>
    <property type="match status" value="1"/>
</dbReference>
<dbReference type="InterPro" id="IPR014745">
    <property type="entry name" value="MHC_II_a/b_N"/>
</dbReference>
<name>A0A3P8XSY6_ESOLU</name>
<evidence type="ECO:0000256" key="8">
    <source>
        <dbReference type="ARBA" id="ARBA00023136"/>
    </source>
</evidence>
<dbReference type="Pfam" id="PF00993">
    <property type="entry name" value="MHC_II_alpha"/>
    <property type="match status" value="1"/>
</dbReference>
<comment type="similarity">
    <text evidence="2">Belongs to the MHC class II family.</text>
</comment>
<keyword evidence="3 13" id="KW-0812">Transmembrane</keyword>
<dbReference type="Gene3D" id="2.60.40.10">
    <property type="entry name" value="Immunoglobulins"/>
    <property type="match status" value="1"/>
</dbReference>
<feature type="domain" description="Ig-like" evidence="14">
    <location>
        <begin position="105"/>
        <end position="198"/>
    </location>
</feature>
<evidence type="ECO:0000256" key="11">
    <source>
        <dbReference type="ARBA" id="ARBA00023182"/>
    </source>
</evidence>
<keyword evidence="7" id="KW-1064">Adaptive immunity</keyword>
<dbReference type="Ensembl" id="ENSELUT00000006923.3">
    <property type="protein sequence ID" value="ENSELUP00000007637.3"/>
    <property type="gene ID" value="ENSELUG00000008486.3"/>
</dbReference>
<keyword evidence="8 13" id="KW-0472">Membrane</keyword>
<dbReference type="Pfam" id="PF07654">
    <property type="entry name" value="C1-set"/>
    <property type="match status" value="1"/>
</dbReference>
<dbReference type="SUPFAM" id="SSF54452">
    <property type="entry name" value="MHC antigen-recognition domain"/>
    <property type="match status" value="1"/>
</dbReference>
<reference evidence="15" key="3">
    <citation type="submission" date="2025-08" db="UniProtKB">
        <authorList>
            <consortium name="Ensembl"/>
        </authorList>
    </citation>
    <scope>IDENTIFICATION</scope>
</reference>
<evidence type="ECO:0000256" key="2">
    <source>
        <dbReference type="ARBA" id="ARBA00007394"/>
    </source>
</evidence>
<dbReference type="SMART" id="SM00920">
    <property type="entry name" value="MHC_II_alpha"/>
    <property type="match status" value="1"/>
</dbReference>
<feature type="transmembrane region" description="Helical" evidence="13">
    <location>
        <begin position="213"/>
        <end position="238"/>
    </location>
</feature>
<dbReference type="InterPro" id="IPR003597">
    <property type="entry name" value="Ig_C1-set"/>
</dbReference>
<dbReference type="PANTHER" id="PTHR19944">
    <property type="entry name" value="MHC CLASS II-RELATED"/>
    <property type="match status" value="1"/>
</dbReference>
<keyword evidence="12" id="KW-0393">Immunoglobulin domain</keyword>
<evidence type="ECO:0000313" key="16">
    <source>
        <dbReference type="Proteomes" id="UP000265140"/>
    </source>
</evidence>
<dbReference type="InterPro" id="IPR003006">
    <property type="entry name" value="Ig/MHC_CS"/>
</dbReference>
<evidence type="ECO:0000256" key="12">
    <source>
        <dbReference type="ARBA" id="ARBA00023319"/>
    </source>
</evidence>
<dbReference type="PROSITE" id="PS00290">
    <property type="entry name" value="IG_MHC"/>
    <property type="match status" value="1"/>
</dbReference>
<reference evidence="15" key="2">
    <citation type="submission" date="2020-02" db="EMBL/GenBank/DDBJ databases">
        <title>Esox lucius (northern pike) genome, fEsoLuc1, primary haplotype.</title>
        <authorList>
            <person name="Myers G."/>
            <person name="Karagic N."/>
            <person name="Meyer A."/>
            <person name="Pippel M."/>
            <person name="Reichard M."/>
            <person name="Winkler S."/>
            <person name="Tracey A."/>
            <person name="Sims Y."/>
            <person name="Howe K."/>
            <person name="Rhie A."/>
            <person name="Formenti G."/>
            <person name="Durbin R."/>
            <person name="Fedrigo O."/>
            <person name="Jarvis E.D."/>
        </authorList>
    </citation>
    <scope>NUCLEOTIDE SEQUENCE [LARGE SCALE GENOMIC DNA]</scope>
</reference>
<evidence type="ECO:0000256" key="7">
    <source>
        <dbReference type="ARBA" id="ARBA00023130"/>
    </source>
</evidence>
<dbReference type="SMART" id="SM00407">
    <property type="entry name" value="IGc1"/>
    <property type="match status" value="1"/>
</dbReference>
<dbReference type="Proteomes" id="UP000265140">
    <property type="component" value="Chromosome 20"/>
</dbReference>
<keyword evidence="16" id="KW-1185">Reference proteome</keyword>
<keyword evidence="10" id="KW-0325">Glycoprotein</keyword>
<evidence type="ECO:0000256" key="3">
    <source>
        <dbReference type="ARBA" id="ARBA00022692"/>
    </source>
</evidence>
<evidence type="ECO:0000256" key="9">
    <source>
        <dbReference type="ARBA" id="ARBA00023157"/>
    </source>
</evidence>
<reference evidence="16" key="1">
    <citation type="journal article" date="2014" name="PLoS ONE">
        <title>The genome and linkage map of the northern pike (Esox lucius): conserved synteny revealed between the salmonid sister group and the Neoteleostei.</title>
        <authorList>
            <person name="Rondeau E.B."/>
            <person name="Minkley D.R."/>
            <person name="Leong J.S."/>
            <person name="Messmer A.M."/>
            <person name="Jantzen J.R."/>
            <person name="von Schalburg K.R."/>
            <person name="Lemon C."/>
            <person name="Bird N.H."/>
            <person name="Koop B.F."/>
        </authorList>
    </citation>
    <scope>NUCLEOTIDE SEQUENCE</scope>
</reference>
<dbReference type="Bgee" id="ENSELUG00000008486">
    <property type="expression patterns" value="Expressed in pharyngeal gill"/>
</dbReference>
<dbReference type="GeneTree" id="ENSGT00940000161847"/>
<reference evidence="15" key="4">
    <citation type="submission" date="2025-09" db="UniProtKB">
        <authorList>
            <consortium name="Ensembl"/>
        </authorList>
    </citation>
    <scope>IDENTIFICATION</scope>
</reference>
<evidence type="ECO:0000313" key="15">
    <source>
        <dbReference type="Ensembl" id="ENSELUP00000007637.3"/>
    </source>
</evidence>
<comment type="subcellular location">
    <subcellularLocation>
        <location evidence="1">Membrane</location>
        <topology evidence="1">Single-pass type I membrane protein</topology>
    </subcellularLocation>
</comment>
<dbReference type="GO" id="GO:0002250">
    <property type="term" value="P:adaptive immune response"/>
    <property type="evidence" value="ECO:0007669"/>
    <property type="project" value="UniProtKB-KW"/>
</dbReference>
<dbReference type="AlphaFoldDB" id="A0A3P8XSY6"/>
<keyword evidence="5" id="KW-0391">Immunity</keyword>
<accession>A0A3P8XSY6</accession>
<dbReference type="InterPro" id="IPR001003">
    <property type="entry name" value="MHC_II_a_N"/>
</dbReference>
<sequence length="244" mass="27692">KCMFICVIIKVCEMCVNCDLFPHEAIYVFGCREEGDDEAEIQLDGNEIVHADFQRREVVWMLPGDTESFSNVYFTHGIFLRDAFRNIQTCRDVLKIWTAEERSPPEVKAPESTIYSREDVKLGENNTLICFGNNFFPPPVKMYWKKNGMEVTEGTSLSQYYPNKDGTFHQFSTLSFTPEEGDIYACTVEHTALNKPQTRFWEYKNSEMNGSSAGSAVFCGLGLVLGLLGVASGIFLYVKGQQFN</sequence>
<dbReference type="GO" id="GO:0002504">
    <property type="term" value="P:antigen processing and presentation of peptide or polysaccharide antigen via MHC class II"/>
    <property type="evidence" value="ECO:0007669"/>
    <property type="project" value="UniProtKB-KW"/>
</dbReference>
<evidence type="ECO:0000256" key="6">
    <source>
        <dbReference type="ARBA" id="ARBA00022989"/>
    </source>
</evidence>
<dbReference type="InParanoid" id="A0A3P8XSY6"/>
<dbReference type="Gene3D" id="3.10.320.10">
    <property type="entry name" value="Class II Histocompatibility Antigen, M Beta Chain, Chain B, domain 1"/>
    <property type="match status" value="1"/>
</dbReference>
<dbReference type="PROSITE" id="PS50835">
    <property type="entry name" value="IG_LIKE"/>
    <property type="match status" value="1"/>
</dbReference>
<keyword evidence="9" id="KW-1015">Disulfide bond</keyword>
<dbReference type="InterPro" id="IPR011162">
    <property type="entry name" value="MHC_I/II-like_Ag-recog"/>
</dbReference>
<evidence type="ECO:0000256" key="13">
    <source>
        <dbReference type="SAM" id="Phobius"/>
    </source>
</evidence>
<evidence type="ECO:0000256" key="4">
    <source>
        <dbReference type="ARBA" id="ARBA00022729"/>
    </source>
</evidence>
<keyword evidence="11" id="KW-0491">MHC II</keyword>
<keyword evidence="6 13" id="KW-1133">Transmembrane helix</keyword>
<dbReference type="PANTHER" id="PTHR19944:SF86">
    <property type="entry name" value="HLA CLASS II HISTOCOMPATIBILITY ANTIGEN, DR ALPHA CHAIN"/>
    <property type="match status" value="1"/>
</dbReference>
<keyword evidence="4" id="KW-0732">Signal</keyword>
<dbReference type="GO" id="GO:0042613">
    <property type="term" value="C:MHC class II protein complex"/>
    <property type="evidence" value="ECO:0007669"/>
    <property type="project" value="UniProtKB-KW"/>
</dbReference>
<organism evidence="15 16">
    <name type="scientific">Esox lucius</name>
    <name type="common">Northern pike</name>
    <dbReference type="NCBI Taxonomy" id="8010"/>
    <lineage>
        <taxon>Eukaryota</taxon>
        <taxon>Metazoa</taxon>
        <taxon>Chordata</taxon>
        <taxon>Craniata</taxon>
        <taxon>Vertebrata</taxon>
        <taxon>Euteleostomi</taxon>
        <taxon>Actinopterygii</taxon>
        <taxon>Neopterygii</taxon>
        <taxon>Teleostei</taxon>
        <taxon>Protacanthopterygii</taxon>
        <taxon>Esociformes</taxon>
        <taxon>Esocidae</taxon>
        <taxon>Esox</taxon>
    </lineage>
</organism>
<evidence type="ECO:0000256" key="10">
    <source>
        <dbReference type="ARBA" id="ARBA00023180"/>
    </source>
</evidence>
<proteinExistence type="inferred from homology"/>
<dbReference type="InterPro" id="IPR013783">
    <property type="entry name" value="Ig-like_fold"/>
</dbReference>